<evidence type="ECO:0000313" key="2">
    <source>
        <dbReference type="Proteomes" id="UP000254282"/>
    </source>
</evidence>
<dbReference type="Proteomes" id="UP000254282">
    <property type="component" value="Unassembled WGS sequence"/>
</dbReference>
<reference evidence="1 2" key="1">
    <citation type="submission" date="2018-06" db="EMBL/GenBank/DDBJ databases">
        <authorList>
            <consortium name="Pathogen Informatics"/>
            <person name="Doyle S."/>
        </authorList>
    </citation>
    <scope>NUCLEOTIDE SEQUENCE [LARGE SCALE GENOMIC DNA]</scope>
    <source>
        <strain evidence="1 2">NCTC13532</strain>
    </source>
</reference>
<proteinExistence type="predicted"/>
<dbReference type="RefSeq" id="WP_115619744.1">
    <property type="nucleotide sequence ID" value="NZ_UFVR01000004.1"/>
</dbReference>
<organism evidence="1 2">
    <name type="scientific">Chryseobacterium indoltheticum</name>
    <dbReference type="NCBI Taxonomy" id="254"/>
    <lineage>
        <taxon>Bacteria</taxon>
        <taxon>Pseudomonadati</taxon>
        <taxon>Bacteroidota</taxon>
        <taxon>Flavobacteriia</taxon>
        <taxon>Flavobacteriales</taxon>
        <taxon>Weeksellaceae</taxon>
        <taxon>Chryseobacterium group</taxon>
        <taxon>Chryseobacterium</taxon>
    </lineage>
</organism>
<gene>
    <name evidence="1" type="ORF">NCTC13532_01358</name>
</gene>
<accession>A0A381FGM0</accession>
<sequence length="354" mass="41922">MIKIQEHLSVANPENFLLNLAESHWDNLNPKMKDGKKYKSTSLLEICKKYYAFTVGVNYIRDYAFNNKKIALKHRSFFKFLIKNKNENLKKLIIGRPDELENLKIEILKILDSSHFYIIIKNKPSLTKFGELLLNKIFNYKKFRRDNFCKELFLKLDFINTTCPYCNENLLKITTIISNSTNKAKNKAYLDIDHFFSKVYYPYFAISFYNLIPSCHDCNSLDKGDKVFNLNTHIHPYLESFDDHYYFKISLITVLGDTSDEIQIVNKNTRPSDLTILDIKLVERYQTNLEKASSLVSYFIKYKHHIGSEFEESFKEAMWSHFPKERTKILKIERAKMNRDILKQIDITSFLEID</sequence>
<dbReference type="Gene3D" id="1.10.30.50">
    <property type="match status" value="1"/>
</dbReference>
<dbReference type="EMBL" id="UFVR01000004">
    <property type="protein sequence ID" value="SUX45674.1"/>
    <property type="molecule type" value="Genomic_DNA"/>
</dbReference>
<protein>
    <recommendedName>
        <fullName evidence="3">HNH endonuclease</fullName>
    </recommendedName>
</protein>
<name>A0A381FGM0_9FLAO</name>
<evidence type="ECO:0008006" key="3">
    <source>
        <dbReference type="Google" id="ProtNLM"/>
    </source>
</evidence>
<evidence type="ECO:0000313" key="1">
    <source>
        <dbReference type="EMBL" id="SUX45674.1"/>
    </source>
</evidence>
<dbReference type="AlphaFoldDB" id="A0A381FGM0"/>